<dbReference type="EMBL" id="JAWRVI010000070">
    <property type="protein sequence ID" value="KAK4081913.1"/>
    <property type="molecule type" value="Genomic_DNA"/>
</dbReference>
<evidence type="ECO:0000313" key="2">
    <source>
        <dbReference type="Proteomes" id="UP001287286"/>
    </source>
</evidence>
<dbReference type="Proteomes" id="UP001287286">
    <property type="component" value="Unassembled WGS sequence"/>
</dbReference>
<reference evidence="1 2" key="1">
    <citation type="journal article" date="2024" name="Microbiol. Resour. Announc.">
        <title>Genome annotations for the ascomycete fungi Trichoderma harzianum, Trichoderma aggressivum, and Purpureocillium lilacinum.</title>
        <authorList>
            <person name="Beijen E.P.W."/>
            <person name="Ohm R.A."/>
        </authorList>
    </citation>
    <scope>NUCLEOTIDE SEQUENCE [LARGE SCALE GENOMIC DNA]</scope>
    <source>
        <strain evidence="1 2">CBS 150709</strain>
    </source>
</reference>
<accession>A0ABR0BJL3</accession>
<gene>
    <name evidence="1" type="ORF">Purlil1_11505</name>
</gene>
<evidence type="ECO:0000313" key="1">
    <source>
        <dbReference type="EMBL" id="KAK4081913.1"/>
    </source>
</evidence>
<protein>
    <submittedName>
        <fullName evidence="1">Uncharacterized protein</fullName>
    </submittedName>
</protein>
<sequence length="218" mass="23401">MSTNSGEDGFCSSCGHAMNGHAAERDSACKKCKAQFIICQEMHQSGSGWKICLIPCSCGKKHYPDKAKQAKPLNEADYIEYAPSSSSAGPSSAAMAVLLGSSSSHARNPSAESEDPLQWSPDRLLSEGGLLTTGMAALGITAQGSDPDEAQTVEVSARWNSDGLVTLKSLTGEEIATINREVIHFREDGVWVYMNGTWYFAPEIRGAKKVAKKAARRR</sequence>
<comment type="caution">
    <text evidence="1">The sequence shown here is derived from an EMBL/GenBank/DDBJ whole genome shotgun (WGS) entry which is preliminary data.</text>
</comment>
<keyword evidence="2" id="KW-1185">Reference proteome</keyword>
<proteinExistence type="predicted"/>
<organism evidence="1 2">
    <name type="scientific">Purpureocillium lilacinum</name>
    <name type="common">Paecilomyces lilacinus</name>
    <dbReference type="NCBI Taxonomy" id="33203"/>
    <lineage>
        <taxon>Eukaryota</taxon>
        <taxon>Fungi</taxon>
        <taxon>Dikarya</taxon>
        <taxon>Ascomycota</taxon>
        <taxon>Pezizomycotina</taxon>
        <taxon>Sordariomycetes</taxon>
        <taxon>Hypocreomycetidae</taxon>
        <taxon>Hypocreales</taxon>
        <taxon>Ophiocordycipitaceae</taxon>
        <taxon>Purpureocillium</taxon>
    </lineage>
</organism>
<name>A0ABR0BJL3_PURLI</name>